<proteinExistence type="predicted"/>
<protein>
    <recommendedName>
        <fullName evidence="3">DDE Tnp4 domain-containing protein</fullName>
    </recommendedName>
</protein>
<gene>
    <name evidence="1" type="ORF">P691DRAFT_607582</name>
</gene>
<reference evidence="1" key="1">
    <citation type="submission" date="2020-11" db="EMBL/GenBank/DDBJ databases">
        <authorList>
            <consortium name="DOE Joint Genome Institute"/>
            <person name="Ahrendt S."/>
            <person name="Riley R."/>
            <person name="Andreopoulos W."/>
            <person name="Labutti K."/>
            <person name="Pangilinan J."/>
            <person name="Ruiz-Duenas F.J."/>
            <person name="Barrasa J.M."/>
            <person name="Sanchez-Garcia M."/>
            <person name="Camarero S."/>
            <person name="Miyauchi S."/>
            <person name="Serrano A."/>
            <person name="Linde D."/>
            <person name="Babiker R."/>
            <person name="Drula E."/>
            <person name="Ayuso-Fernandez I."/>
            <person name="Pacheco R."/>
            <person name="Padilla G."/>
            <person name="Ferreira P."/>
            <person name="Barriuso J."/>
            <person name="Kellner H."/>
            <person name="Castanera R."/>
            <person name="Alfaro M."/>
            <person name="Ramirez L."/>
            <person name="Pisabarro A.G."/>
            <person name="Kuo A."/>
            <person name="Tritt A."/>
            <person name="Lipzen A."/>
            <person name="He G."/>
            <person name="Yan M."/>
            <person name="Ng V."/>
            <person name="Cullen D."/>
            <person name="Martin F."/>
            <person name="Rosso M.-N."/>
            <person name="Henrissat B."/>
            <person name="Hibbett D."/>
            <person name="Martinez A.T."/>
            <person name="Grigoriev I.V."/>
        </authorList>
    </citation>
    <scope>NUCLEOTIDE SEQUENCE</scope>
    <source>
        <strain evidence="1">MF-IS2</strain>
    </source>
</reference>
<evidence type="ECO:0000313" key="2">
    <source>
        <dbReference type="Proteomes" id="UP000807342"/>
    </source>
</evidence>
<comment type="caution">
    <text evidence="1">The sequence shown here is derived from an EMBL/GenBank/DDBJ whole genome shotgun (WGS) entry which is preliminary data.</text>
</comment>
<name>A0A9P5X6W1_9AGAR</name>
<dbReference type="OrthoDB" id="1681765at2759"/>
<dbReference type="AlphaFoldDB" id="A0A9P5X6W1"/>
<dbReference type="Proteomes" id="UP000807342">
    <property type="component" value="Unassembled WGS sequence"/>
</dbReference>
<keyword evidence="2" id="KW-1185">Reference proteome</keyword>
<dbReference type="EMBL" id="MU151290">
    <property type="protein sequence ID" value="KAF9445624.1"/>
    <property type="molecule type" value="Genomic_DNA"/>
</dbReference>
<evidence type="ECO:0008006" key="3">
    <source>
        <dbReference type="Google" id="ProtNLM"/>
    </source>
</evidence>
<organism evidence="1 2">
    <name type="scientific">Macrolepiota fuliginosa MF-IS2</name>
    <dbReference type="NCBI Taxonomy" id="1400762"/>
    <lineage>
        <taxon>Eukaryota</taxon>
        <taxon>Fungi</taxon>
        <taxon>Dikarya</taxon>
        <taxon>Basidiomycota</taxon>
        <taxon>Agaricomycotina</taxon>
        <taxon>Agaricomycetes</taxon>
        <taxon>Agaricomycetidae</taxon>
        <taxon>Agaricales</taxon>
        <taxon>Agaricineae</taxon>
        <taxon>Agaricaceae</taxon>
        <taxon>Macrolepiota</taxon>
    </lineage>
</organism>
<feature type="non-terminal residue" evidence="1">
    <location>
        <position position="108"/>
    </location>
</feature>
<feature type="non-terminal residue" evidence="1">
    <location>
        <position position="1"/>
    </location>
</feature>
<accession>A0A9P5X6W1</accession>
<evidence type="ECO:0000313" key="1">
    <source>
        <dbReference type="EMBL" id="KAF9445624.1"/>
    </source>
</evidence>
<sequence length="108" mass="12172">HAQARNVIEHIFGVLKHCFRILLYGPEYHPSIQALIPTALAALHNFIWIHDPAEGSLPGIANPEADEDIHAMGNASTQDIVAIDQRRDQIATDMWNSYQAILQEHRLE</sequence>